<dbReference type="AlphaFoldDB" id="A0A4Y1ZSK6"/>
<proteinExistence type="predicted"/>
<dbReference type="EMBL" id="BGPR01077519">
    <property type="protein sequence ID" value="GBL66055.1"/>
    <property type="molecule type" value="Genomic_DNA"/>
</dbReference>
<comment type="caution">
    <text evidence="2">The sequence shown here is derived from an EMBL/GenBank/DDBJ whole genome shotgun (WGS) entry which is preliminary data.</text>
</comment>
<evidence type="ECO:0000313" key="2">
    <source>
        <dbReference type="EMBL" id="GBL66067.1"/>
    </source>
</evidence>
<dbReference type="EMBL" id="BGPR01077521">
    <property type="protein sequence ID" value="GBL66067.1"/>
    <property type="molecule type" value="Genomic_DNA"/>
</dbReference>
<sequence>MGEIGSPDRQSRSCPIRLSPFSCTEVSTIGTSLQKQRRDAAGCEELLSLAGHRFLPGWFLEIDFAVRQMYQYRWRICGKIAESWCFVMQLYVSLIKLHCEKA</sequence>
<organism evidence="2 3">
    <name type="scientific">Araneus ventricosus</name>
    <name type="common">Orbweaver spider</name>
    <name type="synonym">Epeira ventricosa</name>
    <dbReference type="NCBI Taxonomy" id="182803"/>
    <lineage>
        <taxon>Eukaryota</taxon>
        <taxon>Metazoa</taxon>
        <taxon>Ecdysozoa</taxon>
        <taxon>Arthropoda</taxon>
        <taxon>Chelicerata</taxon>
        <taxon>Arachnida</taxon>
        <taxon>Araneae</taxon>
        <taxon>Araneomorphae</taxon>
        <taxon>Entelegynae</taxon>
        <taxon>Araneoidea</taxon>
        <taxon>Araneidae</taxon>
        <taxon>Araneus</taxon>
    </lineage>
</organism>
<keyword evidence="3" id="KW-1185">Reference proteome</keyword>
<gene>
    <name evidence="2" type="ORF">AVEN_157623_1</name>
    <name evidence="1" type="ORF">AVEN_36898_1</name>
</gene>
<accession>A0A4Y1ZSK6</accession>
<name>A0A4Y1ZSK6_ARAVE</name>
<dbReference type="Proteomes" id="UP000499080">
    <property type="component" value="Unassembled WGS sequence"/>
</dbReference>
<protein>
    <submittedName>
        <fullName evidence="2">Uncharacterized protein</fullName>
    </submittedName>
</protein>
<reference evidence="2 3" key="1">
    <citation type="journal article" date="2019" name="Sci. Rep.">
        <title>Orb-weaving spider Araneus ventricosus genome elucidates the spidroin gene catalogue.</title>
        <authorList>
            <person name="Kono N."/>
            <person name="Nakamura H."/>
            <person name="Ohtoshi R."/>
            <person name="Moran D.A.P."/>
            <person name="Shinohara A."/>
            <person name="Yoshida Y."/>
            <person name="Fujiwara M."/>
            <person name="Mori M."/>
            <person name="Tomita M."/>
            <person name="Arakawa K."/>
        </authorList>
    </citation>
    <scope>NUCLEOTIDE SEQUENCE [LARGE SCALE GENOMIC DNA]</scope>
</reference>
<evidence type="ECO:0000313" key="3">
    <source>
        <dbReference type="Proteomes" id="UP000499080"/>
    </source>
</evidence>
<evidence type="ECO:0000313" key="1">
    <source>
        <dbReference type="EMBL" id="GBL66055.1"/>
    </source>
</evidence>